<reference evidence="1" key="1">
    <citation type="submission" date="2021-03" db="EMBL/GenBank/DDBJ databases">
        <authorList>
            <person name="Tagirdzhanova G."/>
        </authorList>
    </citation>
    <scope>NUCLEOTIDE SEQUENCE</scope>
</reference>
<evidence type="ECO:0000313" key="1">
    <source>
        <dbReference type="EMBL" id="CAF9942109.1"/>
    </source>
</evidence>
<sequence>MPVYYTFWVSAGFIEKLARDSLKLVDLLRLPGRYAFNQVTKLTVARAWLEDPTARKRWLLILDNVTRETTKMILDDIFPRRNSGGINDAVTMLAAGAEMGGESMAEASYADLECLIRSVGNLSLAIDQAASYIKGYKSSTKELLDLYQSEEIMKVLSWENDLSRHEEKSVVATFMPALKRISQTAPDAVTILRILCFCDPENIPISILKEGCGALDQEERSDILAASAINELGTVIDLFRSSVRLSKAIQEIQRLSLAVYTSEESGRTVRIHDLV</sequence>
<dbReference type="AlphaFoldDB" id="A0A8H3PJU1"/>
<dbReference type="Proteomes" id="UP000664521">
    <property type="component" value="Unassembled WGS sequence"/>
</dbReference>
<evidence type="ECO:0000313" key="2">
    <source>
        <dbReference type="Proteomes" id="UP000664521"/>
    </source>
</evidence>
<gene>
    <name evidence="1" type="ORF">HETSPECPRED_005168</name>
</gene>
<dbReference type="EMBL" id="CAJPDS010000315">
    <property type="protein sequence ID" value="CAF9942109.1"/>
    <property type="molecule type" value="Genomic_DNA"/>
</dbReference>
<protein>
    <submittedName>
        <fullName evidence="1">Uncharacterized protein</fullName>
    </submittedName>
</protein>
<dbReference type="OrthoDB" id="5986190at2759"/>
<organism evidence="1 2">
    <name type="scientific">Heterodermia speciosa</name>
    <dbReference type="NCBI Taxonomy" id="116794"/>
    <lineage>
        <taxon>Eukaryota</taxon>
        <taxon>Fungi</taxon>
        <taxon>Dikarya</taxon>
        <taxon>Ascomycota</taxon>
        <taxon>Pezizomycotina</taxon>
        <taxon>Lecanoromycetes</taxon>
        <taxon>OSLEUM clade</taxon>
        <taxon>Lecanoromycetidae</taxon>
        <taxon>Caliciales</taxon>
        <taxon>Physciaceae</taxon>
        <taxon>Heterodermia</taxon>
    </lineage>
</organism>
<keyword evidence="2" id="KW-1185">Reference proteome</keyword>
<accession>A0A8H3PJU1</accession>
<name>A0A8H3PJU1_9LECA</name>
<comment type="caution">
    <text evidence="1">The sequence shown here is derived from an EMBL/GenBank/DDBJ whole genome shotgun (WGS) entry which is preliminary data.</text>
</comment>
<proteinExistence type="predicted"/>